<sequence length="140" mass="14863">MLIERIRADRLAAMKARDELRKNLLGTLVAAATKDAKVPDDAAVTRTIRSFLKSLEETIALLESKGQDAGPQRAERAILEAYLPRALTQAELAASVQEIVAGLPERSPKAIGQVMAALKARHGDALDARAASALVKAALG</sequence>
<dbReference type="SUPFAM" id="SSF89095">
    <property type="entry name" value="GatB/YqeY motif"/>
    <property type="match status" value="1"/>
</dbReference>
<dbReference type="Proteomes" id="UP001375743">
    <property type="component" value="Unassembled WGS sequence"/>
</dbReference>
<protein>
    <submittedName>
        <fullName evidence="1">GatB/YqeY domain-containing protein</fullName>
    </submittedName>
</protein>
<dbReference type="Gene3D" id="1.10.1510.10">
    <property type="entry name" value="Uncharacterised protein YqeY/AIM41 PF09424, N-terminal domain"/>
    <property type="match status" value="1"/>
</dbReference>
<dbReference type="PANTHER" id="PTHR28055:SF1">
    <property type="entry name" value="ALTERED INHERITANCE OF MITOCHONDRIA PROTEIN 41, MITOCHONDRIAL"/>
    <property type="match status" value="1"/>
</dbReference>
<evidence type="ECO:0000313" key="2">
    <source>
        <dbReference type="Proteomes" id="UP001375743"/>
    </source>
</evidence>
<dbReference type="InterPro" id="IPR042184">
    <property type="entry name" value="YqeY/Aim41_N"/>
</dbReference>
<dbReference type="EMBL" id="JBBLZC010000025">
    <property type="protein sequence ID" value="MEK0085320.1"/>
    <property type="molecule type" value="Genomic_DNA"/>
</dbReference>
<keyword evidence="2" id="KW-1185">Reference proteome</keyword>
<dbReference type="InterPro" id="IPR019004">
    <property type="entry name" value="YqeY/Aim41"/>
</dbReference>
<accession>A0ABU8XY57</accession>
<comment type="caution">
    <text evidence="1">The sequence shown here is derived from an EMBL/GenBank/DDBJ whole genome shotgun (WGS) entry which is preliminary data.</text>
</comment>
<dbReference type="InterPro" id="IPR003789">
    <property type="entry name" value="Asn/Gln_tRNA_amidoTrase-B-like"/>
</dbReference>
<dbReference type="Gene3D" id="1.10.10.410">
    <property type="match status" value="1"/>
</dbReference>
<dbReference type="InterPro" id="IPR023168">
    <property type="entry name" value="GatB_Yqey_C_2"/>
</dbReference>
<dbReference type="Pfam" id="PF09424">
    <property type="entry name" value="YqeY"/>
    <property type="match status" value="1"/>
</dbReference>
<dbReference type="PANTHER" id="PTHR28055">
    <property type="entry name" value="ALTERED INHERITANCE OF MITOCHONDRIA PROTEIN 41, MITOCHONDRIAL"/>
    <property type="match status" value="1"/>
</dbReference>
<organism evidence="1 2">
    <name type="scientific">Benzoatithermus flavus</name>
    <dbReference type="NCBI Taxonomy" id="3108223"/>
    <lineage>
        <taxon>Bacteria</taxon>
        <taxon>Pseudomonadati</taxon>
        <taxon>Pseudomonadota</taxon>
        <taxon>Alphaproteobacteria</taxon>
        <taxon>Geminicoccales</taxon>
        <taxon>Geminicoccaceae</taxon>
        <taxon>Benzoatithermus</taxon>
    </lineage>
</organism>
<name>A0ABU8XY57_9PROT</name>
<proteinExistence type="predicted"/>
<dbReference type="RefSeq" id="WP_418161168.1">
    <property type="nucleotide sequence ID" value="NZ_JBBLZC010000025.1"/>
</dbReference>
<reference evidence="1 2" key="1">
    <citation type="submission" date="2024-01" db="EMBL/GenBank/DDBJ databases">
        <title>Multi-omics insights into the function and evolution of sodium benzoate biodegradation pathways in Benzoatithermus flavus gen. nov., sp. nov. from hot spring.</title>
        <authorList>
            <person name="Hu C.-J."/>
            <person name="Li W.-J."/>
        </authorList>
    </citation>
    <scope>NUCLEOTIDE SEQUENCE [LARGE SCALE GENOMIC DNA]</scope>
    <source>
        <strain evidence="1 2">SYSU G07066</strain>
    </source>
</reference>
<evidence type="ECO:0000313" key="1">
    <source>
        <dbReference type="EMBL" id="MEK0085320.1"/>
    </source>
</evidence>
<gene>
    <name evidence="1" type="ORF">U1T56_19385</name>
</gene>